<dbReference type="Pfam" id="PF04445">
    <property type="entry name" value="SAM_MT"/>
    <property type="match status" value="1"/>
</dbReference>
<dbReference type="SUPFAM" id="SSF53335">
    <property type="entry name" value="S-adenosyl-L-methionine-dependent methyltransferases"/>
    <property type="match status" value="1"/>
</dbReference>
<evidence type="ECO:0000313" key="1">
    <source>
        <dbReference type="EMBL" id="VWX34655.1"/>
    </source>
</evidence>
<keyword evidence="2" id="KW-1185">Reference proteome</keyword>
<reference evidence="1 2" key="1">
    <citation type="submission" date="2019-10" db="EMBL/GenBank/DDBJ databases">
        <authorList>
            <person name="Karimi E."/>
        </authorList>
    </citation>
    <scope>NUCLEOTIDE SEQUENCE [LARGE SCALE GENOMIC DNA]</scope>
    <source>
        <strain evidence="1">Exiguobacterium sp. 9Y</strain>
    </source>
</reference>
<name>A0A653I723_9BACL</name>
<proteinExistence type="predicted"/>
<gene>
    <name evidence="1" type="ORF">EXIGUO9Y_190088</name>
</gene>
<dbReference type="PANTHER" id="PTHR36112">
    <property type="entry name" value="RIBOSOMAL RNA SMALL SUBUNIT METHYLTRANSFERASE J"/>
    <property type="match status" value="1"/>
</dbReference>
<dbReference type="Gene3D" id="3.40.50.150">
    <property type="entry name" value="Vaccinia Virus protein VP39"/>
    <property type="match status" value="1"/>
</dbReference>
<dbReference type="GO" id="GO:0008990">
    <property type="term" value="F:rRNA (guanine-N2-)-methyltransferase activity"/>
    <property type="evidence" value="ECO:0007669"/>
    <property type="project" value="InterPro"/>
</dbReference>
<dbReference type="InterPro" id="IPR029063">
    <property type="entry name" value="SAM-dependent_MTases_sf"/>
</dbReference>
<dbReference type="Proteomes" id="UP000439752">
    <property type="component" value="Unassembled WGS sequence"/>
</dbReference>
<protein>
    <recommendedName>
        <fullName evidence="3">SAM-dependent methyltransferase</fullName>
    </recommendedName>
</protein>
<accession>A0A653I723</accession>
<dbReference type="InterPro" id="IPR007536">
    <property type="entry name" value="16SrRNA_methylTrfase_J"/>
</dbReference>
<sequence>MKKENVLLTTCLRPTATVKTRLHQLMQEGALDFHLVERKKMSIHTLQQTYQLPVLVVDKQRLEYYALEEKTSFFFHPSSAVFRIKQFDTTGYDPLIAIACLEEGMTVLDCTLGLGSDAIVMSHAVGSSGQVVALESKAETALIVREGLIAWQEGYEPINDAMRRIEVLNEQHIRYLKTLPSDSFDVIYFDPMFEKTVTESTHLNGLRTLADYEVLSIEAIEEAKRVAKKRIVLKAHFESELFNQFAFERIKRKSSKLHYGVIELS</sequence>
<dbReference type="AlphaFoldDB" id="A0A653I723"/>
<dbReference type="RefSeq" id="WP_029330513.1">
    <property type="nucleotide sequence ID" value="NZ_LR732311.1"/>
</dbReference>
<dbReference type="EMBL" id="CABWKQ010000011">
    <property type="protein sequence ID" value="VWX34655.1"/>
    <property type="molecule type" value="Genomic_DNA"/>
</dbReference>
<evidence type="ECO:0008006" key="3">
    <source>
        <dbReference type="Google" id="ProtNLM"/>
    </source>
</evidence>
<organism evidence="1 2">
    <name type="scientific">Exiguobacterium oxidotolerans</name>
    <dbReference type="NCBI Taxonomy" id="223958"/>
    <lineage>
        <taxon>Bacteria</taxon>
        <taxon>Bacillati</taxon>
        <taxon>Bacillota</taxon>
        <taxon>Bacilli</taxon>
        <taxon>Bacillales</taxon>
        <taxon>Bacillales Family XII. Incertae Sedis</taxon>
        <taxon>Exiguobacterium</taxon>
    </lineage>
</organism>
<evidence type="ECO:0000313" key="2">
    <source>
        <dbReference type="Proteomes" id="UP000439752"/>
    </source>
</evidence>
<dbReference type="PANTHER" id="PTHR36112:SF1">
    <property type="entry name" value="RIBOSOMAL RNA SMALL SUBUNIT METHYLTRANSFERASE J"/>
    <property type="match status" value="1"/>
</dbReference>